<dbReference type="EMBL" id="BAAALS010000016">
    <property type="protein sequence ID" value="GAA1761099.1"/>
    <property type="molecule type" value="Genomic_DNA"/>
</dbReference>
<feature type="repeat" description="TPR" evidence="3">
    <location>
        <begin position="79"/>
        <end position="112"/>
    </location>
</feature>
<dbReference type="PANTHER" id="PTHR44858:SF1">
    <property type="entry name" value="UDP-N-ACETYLGLUCOSAMINE--PEPTIDE N-ACETYLGLUCOSAMINYLTRANSFERASE SPINDLY-RELATED"/>
    <property type="match status" value="1"/>
</dbReference>
<gene>
    <name evidence="5" type="ORF">GCM10009681_35350</name>
</gene>
<evidence type="ECO:0000256" key="2">
    <source>
        <dbReference type="ARBA" id="ARBA00022803"/>
    </source>
</evidence>
<sequence length="193" mass="20732">MVKLRVPVVLAVMLACVGCSEAGPSPSAVSAPPGPQSAAAGNRGVALLLQRGIDQGQKGDLASAEKTFRSLLEVDASNKYAWYNLGVVEQRRKKNAQAVASYDKALAADPGFTPAMYNKAIILEDKRDDAAAMRLYKQIVVLNPKASTTFLRMGLLQLRKGETDSARDSFSKALAIDPQLRDSVPEQYRPDGP</sequence>
<accession>A0ABN2KNK8</accession>
<feature type="chain" id="PRO_5047355401" description="Tetratricopeptide repeat protein" evidence="4">
    <location>
        <begin position="23"/>
        <end position="193"/>
    </location>
</feature>
<evidence type="ECO:0008006" key="7">
    <source>
        <dbReference type="Google" id="ProtNLM"/>
    </source>
</evidence>
<dbReference type="Proteomes" id="UP001500655">
    <property type="component" value="Unassembled WGS sequence"/>
</dbReference>
<evidence type="ECO:0000256" key="4">
    <source>
        <dbReference type="SAM" id="SignalP"/>
    </source>
</evidence>
<dbReference type="PROSITE" id="PS50005">
    <property type="entry name" value="TPR"/>
    <property type="match status" value="2"/>
</dbReference>
<feature type="signal peptide" evidence="4">
    <location>
        <begin position="1"/>
        <end position="22"/>
    </location>
</feature>
<dbReference type="PANTHER" id="PTHR44858">
    <property type="entry name" value="TETRATRICOPEPTIDE REPEAT PROTEIN 6"/>
    <property type="match status" value="1"/>
</dbReference>
<dbReference type="InterPro" id="IPR019734">
    <property type="entry name" value="TPR_rpt"/>
</dbReference>
<feature type="repeat" description="TPR" evidence="3">
    <location>
        <begin position="147"/>
        <end position="180"/>
    </location>
</feature>
<keyword evidence="2 3" id="KW-0802">TPR repeat</keyword>
<name>A0ABN2KNK8_9ACTN</name>
<dbReference type="InterPro" id="IPR050498">
    <property type="entry name" value="Ycf3"/>
</dbReference>
<reference evidence="5 6" key="1">
    <citation type="journal article" date="2019" name="Int. J. Syst. Evol. Microbiol.">
        <title>The Global Catalogue of Microorganisms (GCM) 10K type strain sequencing project: providing services to taxonomists for standard genome sequencing and annotation.</title>
        <authorList>
            <consortium name="The Broad Institute Genomics Platform"/>
            <consortium name="The Broad Institute Genome Sequencing Center for Infectious Disease"/>
            <person name="Wu L."/>
            <person name="Ma J."/>
        </authorList>
    </citation>
    <scope>NUCLEOTIDE SEQUENCE [LARGE SCALE GENOMIC DNA]</scope>
    <source>
        <strain evidence="5 6">JCM 13249</strain>
    </source>
</reference>
<evidence type="ECO:0000256" key="1">
    <source>
        <dbReference type="ARBA" id="ARBA00022737"/>
    </source>
</evidence>
<proteinExistence type="predicted"/>
<evidence type="ECO:0000256" key="3">
    <source>
        <dbReference type="PROSITE-ProRule" id="PRU00339"/>
    </source>
</evidence>
<dbReference type="Gene3D" id="1.25.40.10">
    <property type="entry name" value="Tetratricopeptide repeat domain"/>
    <property type="match status" value="1"/>
</dbReference>
<evidence type="ECO:0000313" key="5">
    <source>
        <dbReference type="EMBL" id="GAA1761099.1"/>
    </source>
</evidence>
<dbReference type="PROSITE" id="PS51257">
    <property type="entry name" value="PROKAR_LIPOPROTEIN"/>
    <property type="match status" value="1"/>
</dbReference>
<evidence type="ECO:0000313" key="6">
    <source>
        <dbReference type="Proteomes" id="UP001500655"/>
    </source>
</evidence>
<keyword evidence="4" id="KW-0732">Signal</keyword>
<keyword evidence="1" id="KW-0677">Repeat</keyword>
<comment type="caution">
    <text evidence="5">The sequence shown here is derived from an EMBL/GenBank/DDBJ whole genome shotgun (WGS) entry which is preliminary data.</text>
</comment>
<dbReference type="SMART" id="SM00028">
    <property type="entry name" value="TPR"/>
    <property type="match status" value="4"/>
</dbReference>
<dbReference type="InterPro" id="IPR011990">
    <property type="entry name" value="TPR-like_helical_dom_sf"/>
</dbReference>
<dbReference type="Pfam" id="PF13432">
    <property type="entry name" value="TPR_16"/>
    <property type="match status" value="2"/>
</dbReference>
<organism evidence="5 6">
    <name type="scientific">Luedemannella helvata</name>
    <dbReference type="NCBI Taxonomy" id="349315"/>
    <lineage>
        <taxon>Bacteria</taxon>
        <taxon>Bacillati</taxon>
        <taxon>Actinomycetota</taxon>
        <taxon>Actinomycetes</taxon>
        <taxon>Micromonosporales</taxon>
        <taxon>Micromonosporaceae</taxon>
        <taxon>Luedemannella</taxon>
    </lineage>
</organism>
<dbReference type="SUPFAM" id="SSF48452">
    <property type="entry name" value="TPR-like"/>
    <property type="match status" value="1"/>
</dbReference>
<protein>
    <recommendedName>
        <fullName evidence="7">Tetratricopeptide repeat protein</fullName>
    </recommendedName>
</protein>
<keyword evidence="6" id="KW-1185">Reference proteome</keyword>